<feature type="region of interest" description="Disordered" evidence="1">
    <location>
        <begin position="67"/>
        <end position="94"/>
    </location>
</feature>
<name>A0A067JV75_JATCU</name>
<gene>
    <name evidence="2" type="ORF">JCGZ_00066</name>
</gene>
<keyword evidence="3" id="KW-1185">Reference proteome</keyword>
<dbReference type="EMBL" id="KK915177">
    <property type="protein sequence ID" value="KDP23900.1"/>
    <property type="molecule type" value="Genomic_DNA"/>
</dbReference>
<reference evidence="2 3" key="1">
    <citation type="journal article" date="2014" name="PLoS ONE">
        <title>Global Analysis of Gene Expression Profiles in Physic Nut (Jatropha curcas L.) Seedlings Exposed to Salt Stress.</title>
        <authorList>
            <person name="Zhang L."/>
            <person name="Zhang C."/>
            <person name="Wu P."/>
            <person name="Chen Y."/>
            <person name="Li M."/>
            <person name="Jiang H."/>
            <person name="Wu G."/>
        </authorList>
    </citation>
    <scope>NUCLEOTIDE SEQUENCE [LARGE SCALE GENOMIC DNA]</scope>
    <source>
        <strain evidence="3">cv. GZQX0401</strain>
        <tissue evidence="2">Young leaves</tissue>
    </source>
</reference>
<proteinExistence type="predicted"/>
<accession>A0A067JV75</accession>
<organism evidence="2 3">
    <name type="scientific">Jatropha curcas</name>
    <name type="common">Barbados nut</name>
    <dbReference type="NCBI Taxonomy" id="180498"/>
    <lineage>
        <taxon>Eukaryota</taxon>
        <taxon>Viridiplantae</taxon>
        <taxon>Streptophyta</taxon>
        <taxon>Embryophyta</taxon>
        <taxon>Tracheophyta</taxon>
        <taxon>Spermatophyta</taxon>
        <taxon>Magnoliopsida</taxon>
        <taxon>eudicotyledons</taxon>
        <taxon>Gunneridae</taxon>
        <taxon>Pentapetalae</taxon>
        <taxon>rosids</taxon>
        <taxon>fabids</taxon>
        <taxon>Malpighiales</taxon>
        <taxon>Euphorbiaceae</taxon>
        <taxon>Crotonoideae</taxon>
        <taxon>Jatropheae</taxon>
        <taxon>Jatropha</taxon>
    </lineage>
</organism>
<evidence type="ECO:0000256" key="1">
    <source>
        <dbReference type="SAM" id="MobiDB-lite"/>
    </source>
</evidence>
<evidence type="ECO:0000313" key="3">
    <source>
        <dbReference type="Proteomes" id="UP000027138"/>
    </source>
</evidence>
<dbReference type="AlphaFoldDB" id="A0A067JV75"/>
<sequence>MQQPMSYMVKEERWSCMGQRTHSPYESLQVDIAADGPKDVQSEEDVVLLVEGKKRPHTEEGLSLTVTGDMAEDDVTDTSRPAMGPDEDQAHQSQ</sequence>
<protein>
    <submittedName>
        <fullName evidence="2">Uncharacterized protein</fullName>
    </submittedName>
</protein>
<dbReference type="Proteomes" id="UP000027138">
    <property type="component" value="Unassembled WGS sequence"/>
</dbReference>
<evidence type="ECO:0000313" key="2">
    <source>
        <dbReference type="EMBL" id="KDP23900.1"/>
    </source>
</evidence>